<organism evidence="1 2">
    <name type="scientific">Prorocentrum cordatum</name>
    <dbReference type="NCBI Taxonomy" id="2364126"/>
    <lineage>
        <taxon>Eukaryota</taxon>
        <taxon>Sar</taxon>
        <taxon>Alveolata</taxon>
        <taxon>Dinophyceae</taxon>
        <taxon>Prorocentrales</taxon>
        <taxon>Prorocentraceae</taxon>
        <taxon>Prorocentrum</taxon>
    </lineage>
</organism>
<evidence type="ECO:0000313" key="2">
    <source>
        <dbReference type="Proteomes" id="UP001189429"/>
    </source>
</evidence>
<comment type="caution">
    <text evidence="1">The sequence shown here is derived from an EMBL/GenBank/DDBJ whole genome shotgun (WGS) entry which is preliminary data.</text>
</comment>
<accession>A0ABN9QLX9</accession>
<gene>
    <name evidence="1" type="ORF">PCOR1329_LOCUS12328</name>
</gene>
<dbReference type="Proteomes" id="UP001189429">
    <property type="component" value="Unassembled WGS sequence"/>
</dbReference>
<protein>
    <recommendedName>
        <fullName evidence="3">Beta-galactosidase</fullName>
    </recommendedName>
</protein>
<reference evidence="1" key="1">
    <citation type="submission" date="2023-10" db="EMBL/GenBank/DDBJ databases">
        <authorList>
            <person name="Chen Y."/>
            <person name="Shah S."/>
            <person name="Dougan E. K."/>
            <person name="Thang M."/>
            <person name="Chan C."/>
        </authorList>
    </citation>
    <scope>NUCLEOTIDE SEQUENCE [LARGE SCALE GENOMIC DNA]</scope>
</reference>
<evidence type="ECO:0008006" key="3">
    <source>
        <dbReference type="Google" id="ProtNLM"/>
    </source>
</evidence>
<evidence type="ECO:0000313" key="1">
    <source>
        <dbReference type="EMBL" id="CAK0805923.1"/>
    </source>
</evidence>
<keyword evidence="2" id="KW-1185">Reference proteome</keyword>
<proteinExistence type="predicted"/>
<sequence length="89" mass="9535">MTCSWHYADLGDEDEVIQDRHVFECRRAPVCAGPAPGHWTVRLAMTQLPGVPLESSTSSRAACACPGRPFAPRMTSCQPAGSPGSCWSS</sequence>
<dbReference type="EMBL" id="CAUYUJ010003592">
    <property type="protein sequence ID" value="CAK0805923.1"/>
    <property type="molecule type" value="Genomic_DNA"/>
</dbReference>
<name>A0ABN9QLX9_9DINO</name>